<comment type="similarity">
    <text evidence="7">Belongs to the binding-protein-dependent transport system permease family.</text>
</comment>
<sequence length="360" mass="38342">MPDPNLVKVAPTLPEQVDITDVDVLIVQQSGTTTARISVERGNTPKTRKGFARHLPRMDVKLGIGLFLTLSILLFAVFGPLLTQDPRGYDNPTMQAPTAQHLLGTNNLGADVLAQLAEGARGSILVGATAGLIAIVLSLFFGIVAGYRGGFTDEVLSLITNIMLVIPGLPLVIVVAAYLQNRSMWMIALVLGATSWAGSAVVLRLQARSLRNRDYVSAARTAGEKTPRIILVEILPNLLPLLAAQFLSAVVLSVLSEAGLSYLGLGPSGSITWGTMLNQAAQQNAFHVGAWWWFVPPGLMIALLGCGLSLINFSIDETINPRLKAAPEAVRQVRKAERDAKKAAKENGGRTASVREGSTP</sequence>
<dbReference type="SUPFAM" id="SSF161098">
    <property type="entry name" value="MetI-like"/>
    <property type="match status" value="1"/>
</dbReference>
<dbReference type="PANTHER" id="PTHR43386">
    <property type="entry name" value="OLIGOPEPTIDE TRANSPORT SYSTEM PERMEASE PROTEIN APPC"/>
    <property type="match status" value="1"/>
</dbReference>
<evidence type="ECO:0000256" key="1">
    <source>
        <dbReference type="ARBA" id="ARBA00004651"/>
    </source>
</evidence>
<evidence type="ECO:0000256" key="6">
    <source>
        <dbReference type="ARBA" id="ARBA00023136"/>
    </source>
</evidence>
<dbReference type="InterPro" id="IPR035906">
    <property type="entry name" value="MetI-like_sf"/>
</dbReference>
<dbReference type="Gene3D" id="1.10.3720.10">
    <property type="entry name" value="MetI-like"/>
    <property type="match status" value="1"/>
</dbReference>
<dbReference type="GO" id="GO:0005886">
    <property type="term" value="C:plasma membrane"/>
    <property type="evidence" value="ECO:0007669"/>
    <property type="project" value="UniProtKB-SubCell"/>
</dbReference>
<feature type="transmembrane region" description="Helical" evidence="7">
    <location>
        <begin position="158"/>
        <end position="179"/>
    </location>
</feature>
<dbReference type="KEGG" id="aarc:G127AT_12385"/>
<feature type="transmembrane region" description="Helical" evidence="7">
    <location>
        <begin position="62"/>
        <end position="82"/>
    </location>
</feature>
<evidence type="ECO:0000256" key="3">
    <source>
        <dbReference type="ARBA" id="ARBA00022475"/>
    </source>
</evidence>
<evidence type="ECO:0000256" key="7">
    <source>
        <dbReference type="RuleBase" id="RU363032"/>
    </source>
</evidence>
<dbReference type="InterPro" id="IPR050366">
    <property type="entry name" value="BP-dependent_transpt_permease"/>
</dbReference>
<dbReference type="EMBL" id="CP071696">
    <property type="protein sequence ID" value="QTX04084.1"/>
    <property type="molecule type" value="Genomic_DNA"/>
</dbReference>
<evidence type="ECO:0000256" key="2">
    <source>
        <dbReference type="ARBA" id="ARBA00022448"/>
    </source>
</evidence>
<feature type="transmembrane region" description="Helical" evidence="7">
    <location>
        <begin position="234"/>
        <end position="255"/>
    </location>
</feature>
<feature type="transmembrane region" description="Helical" evidence="7">
    <location>
        <begin position="124"/>
        <end position="146"/>
    </location>
</feature>
<protein>
    <submittedName>
        <fullName evidence="10">ABC transporter permease</fullName>
    </submittedName>
</protein>
<dbReference type="InterPro" id="IPR000515">
    <property type="entry name" value="MetI-like"/>
</dbReference>
<dbReference type="CDD" id="cd06261">
    <property type="entry name" value="TM_PBP2"/>
    <property type="match status" value="1"/>
</dbReference>
<evidence type="ECO:0000259" key="9">
    <source>
        <dbReference type="PROSITE" id="PS50928"/>
    </source>
</evidence>
<dbReference type="PANTHER" id="PTHR43386:SF1">
    <property type="entry name" value="D,D-DIPEPTIDE TRANSPORT SYSTEM PERMEASE PROTEIN DDPC-RELATED"/>
    <property type="match status" value="1"/>
</dbReference>
<dbReference type="GO" id="GO:0071916">
    <property type="term" value="F:dipeptide transmembrane transporter activity"/>
    <property type="evidence" value="ECO:0007669"/>
    <property type="project" value="TreeGrafter"/>
</dbReference>
<name>A0A975INB7_9MICO</name>
<evidence type="ECO:0000256" key="5">
    <source>
        <dbReference type="ARBA" id="ARBA00022989"/>
    </source>
</evidence>
<keyword evidence="4 7" id="KW-0812">Transmembrane</keyword>
<feature type="transmembrane region" description="Helical" evidence="7">
    <location>
        <begin position="185"/>
        <end position="203"/>
    </location>
</feature>
<dbReference type="AlphaFoldDB" id="A0A975INB7"/>
<dbReference type="Pfam" id="PF00528">
    <property type="entry name" value="BPD_transp_1"/>
    <property type="match status" value="1"/>
</dbReference>
<dbReference type="Proteomes" id="UP000671914">
    <property type="component" value="Chromosome"/>
</dbReference>
<accession>A0A975INB7</accession>
<keyword evidence="5 7" id="KW-1133">Transmembrane helix</keyword>
<proteinExistence type="inferred from homology"/>
<evidence type="ECO:0000256" key="8">
    <source>
        <dbReference type="SAM" id="MobiDB-lite"/>
    </source>
</evidence>
<keyword evidence="6 7" id="KW-0472">Membrane</keyword>
<organism evidence="10 11">
    <name type="scientific">Agromyces archimandritae</name>
    <dbReference type="NCBI Taxonomy" id="2781962"/>
    <lineage>
        <taxon>Bacteria</taxon>
        <taxon>Bacillati</taxon>
        <taxon>Actinomycetota</taxon>
        <taxon>Actinomycetes</taxon>
        <taxon>Micrococcales</taxon>
        <taxon>Microbacteriaceae</taxon>
        <taxon>Agromyces</taxon>
    </lineage>
</organism>
<feature type="transmembrane region" description="Helical" evidence="7">
    <location>
        <begin position="291"/>
        <end position="315"/>
    </location>
</feature>
<keyword evidence="11" id="KW-1185">Reference proteome</keyword>
<feature type="compositionally biased region" description="Basic and acidic residues" evidence="8">
    <location>
        <begin position="335"/>
        <end position="348"/>
    </location>
</feature>
<evidence type="ECO:0000256" key="4">
    <source>
        <dbReference type="ARBA" id="ARBA00022692"/>
    </source>
</evidence>
<keyword evidence="3" id="KW-1003">Cell membrane</keyword>
<gene>
    <name evidence="10" type="ORF">G127AT_12385</name>
</gene>
<feature type="region of interest" description="Disordered" evidence="8">
    <location>
        <begin position="335"/>
        <end position="360"/>
    </location>
</feature>
<keyword evidence="2 7" id="KW-0813">Transport</keyword>
<dbReference type="PROSITE" id="PS50928">
    <property type="entry name" value="ABC_TM1"/>
    <property type="match status" value="1"/>
</dbReference>
<evidence type="ECO:0000313" key="10">
    <source>
        <dbReference type="EMBL" id="QTX04084.1"/>
    </source>
</evidence>
<evidence type="ECO:0000313" key="11">
    <source>
        <dbReference type="Proteomes" id="UP000671914"/>
    </source>
</evidence>
<comment type="subcellular location">
    <subcellularLocation>
        <location evidence="1 7">Cell membrane</location>
        <topology evidence="1 7">Multi-pass membrane protein</topology>
    </subcellularLocation>
</comment>
<feature type="domain" description="ABC transmembrane type-1" evidence="9">
    <location>
        <begin position="120"/>
        <end position="312"/>
    </location>
</feature>
<reference evidence="10" key="1">
    <citation type="submission" date="2021-03" db="EMBL/GenBank/DDBJ databases">
        <title>Agromyces archimandritus sp. nov., isolated from the cockroach Archimandrita tessellata.</title>
        <authorList>
            <person name="Guzman J."/>
            <person name="Ortuzar M."/>
            <person name="Poehlein A."/>
            <person name="Daniel R."/>
            <person name="Trujillo M."/>
            <person name="Vilcinskas A."/>
        </authorList>
    </citation>
    <scope>NUCLEOTIDE SEQUENCE</scope>
    <source>
        <strain evidence="10">G127AT</strain>
    </source>
</reference>